<dbReference type="PANTHER" id="PTHR12736">
    <property type="entry name" value="LANC-LIKE PROTEIN"/>
    <property type="match status" value="1"/>
</dbReference>
<name>A0A395NAZ3_TRIAR</name>
<dbReference type="PANTHER" id="PTHR12736:SF7">
    <property type="entry name" value="LANC-LIKE PROTEIN 3"/>
    <property type="match status" value="1"/>
</dbReference>
<sequence length="387" mass="43308">MALKYIPNDLPLQSLEHEPLQLMKASLEHILKTTPPQPAYLEDEHHGGFTRGPTSISYLFFRLAALYPEVQVADHSLMHWARRYLEGDRGELALTTRVGIGGEKLAYEALKACISKDENDVKAFLSNMPTLVGPYPDSEKDPFASEIWQGRAGALYFMRLIRHHLPESSALLEGPIAQLSEKIMADSKDEGEGGWLFHNHELIGAAHGDIGIITQLVLTTPSLAPRLLPKLRALLDLQVDGNWPIGKGLDETRHPSLMQWCHGAPGFIFSLHAIRSYFPELEDRIEAAIANGQEAIWKFGLLRKEPSLCHGILGNALNLPRGPRREHFLSLATVEAIEKAKSIDPEVFQPADYGRDMALLFKYHSSAAWTWAVCEWEKPPMIAYTDI</sequence>
<dbReference type="AlphaFoldDB" id="A0A395NAZ3"/>
<organism evidence="2 3">
    <name type="scientific">Trichoderma arundinaceum</name>
    <dbReference type="NCBI Taxonomy" id="490622"/>
    <lineage>
        <taxon>Eukaryota</taxon>
        <taxon>Fungi</taxon>
        <taxon>Dikarya</taxon>
        <taxon>Ascomycota</taxon>
        <taxon>Pezizomycotina</taxon>
        <taxon>Sordariomycetes</taxon>
        <taxon>Hypocreomycetidae</taxon>
        <taxon>Hypocreales</taxon>
        <taxon>Hypocreaceae</taxon>
        <taxon>Trichoderma</taxon>
    </lineage>
</organism>
<protein>
    <recommendedName>
        <fullName evidence="4">Abscisic acid ABA receptor</fullName>
    </recommendedName>
</protein>
<dbReference type="SMART" id="SM01260">
    <property type="entry name" value="LANC_like"/>
    <property type="match status" value="1"/>
</dbReference>
<evidence type="ECO:0000256" key="1">
    <source>
        <dbReference type="PIRSR" id="PIRSR607822-1"/>
    </source>
</evidence>
<dbReference type="Gene3D" id="1.50.10.10">
    <property type="match status" value="1"/>
</dbReference>
<accession>A0A395NAZ3</accession>
<dbReference type="Pfam" id="PF05147">
    <property type="entry name" value="LANC_like"/>
    <property type="match status" value="1"/>
</dbReference>
<proteinExistence type="predicted"/>
<dbReference type="CDD" id="cd04794">
    <property type="entry name" value="euk_LANCL"/>
    <property type="match status" value="1"/>
</dbReference>
<dbReference type="GO" id="GO:0031179">
    <property type="term" value="P:peptide modification"/>
    <property type="evidence" value="ECO:0007669"/>
    <property type="project" value="InterPro"/>
</dbReference>
<dbReference type="GO" id="GO:0046872">
    <property type="term" value="F:metal ion binding"/>
    <property type="evidence" value="ECO:0007669"/>
    <property type="project" value="UniProtKB-KW"/>
</dbReference>
<dbReference type="SUPFAM" id="SSF158745">
    <property type="entry name" value="LanC-like"/>
    <property type="match status" value="1"/>
</dbReference>
<dbReference type="OrthoDB" id="10257263at2759"/>
<evidence type="ECO:0008006" key="4">
    <source>
        <dbReference type="Google" id="ProtNLM"/>
    </source>
</evidence>
<gene>
    <name evidence="2" type="ORF">TARUN_8979</name>
</gene>
<comment type="caution">
    <text evidence="2">The sequence shown here is derived from an EMBL/GenBank/DDBJ whole genome shotgun (WGS) entry which is preliminary data.</text>
</comment>
<dbReference type="GO" id="GO:0005975">
    <property type="term" value="P:carbohydrate metabolic process"/>
    <property type="evidence" value="ECO:0007669"/>
    <property type="project" value="InterPro"/>
</dbReference>
<dbReference type="PRINTS" id="PR01950">
    <property type="entry name" value="LANCSUPER"/>
</dbReference>
<feature type="binding site" evidence="1">
    <location>
        <position position="309"/>
    </location>
    <ligand>
        <name>Zn(2+)</name>
        <dbReference type="ChEBI" id="CHEBI:29105"/>
    </ligand>
</feature>
<feature type="binding site" evidence="1">
    <location>
        <position position="261"/>
    </location>
    <ligand>
        <name>Zn(2+)</name>
        <dbReference type="ChEBI" id="CHEBI:29105"/>
    </ligand>
</feature>
<reference evidence="2 3" key="1">
    <citation type="journal article" date="2018" name="PLoS Pathog.">
        <title>Evolution of structural diversity of trichothecenes, a family of toxins produced by plant pathogenic and entomopathogenic fungi.</title>
        <authorList>
            <person name="Proctor R.H."/>
            <person name="McCormick S.P."/>
            <person name="Kim H.S."/>
            <person name="Cardoza R.E."/>
            <person name="Stanley A.M."/>
            <person name="Lindo L."/>
            <person name="Kelly A."/>
            <person name="Brown D.W."/>
            <person name="Lee T."/>
            <person name="Vaughan M.M."/>
            <person name="Alexander N.J."/>
            <person name="Busman M."/>
            <person name="Gutierrez S."/>
        </authorList>
    </citation>
    <scope>NUCLEOTIDE SEQUENCE [LARGE SCALE GENOMIC DNA]</scope>
    <source>
        <strain evidence="2 3">IBT 40837</strain>
    </source>
</reference>
<dbReference type="InterPro" id="IPR007822">
    <property type="entry name" value="LANC-like"/>
</dbReference>
<evidence type="ECO:0000313" key="3">
    <source>
        <dbReference type="Proteomes" id="UP000266272"/>
    </source>
</evidence>
<feature type="binding site" evidence="1">
    <location>
        <position position="310"/>
    </location>
    <ligand>
        <name>Zn(2+)</name>
        <dbReference type="ChEBI" id="CHEBI:29105"/>
    </ligand>
</feature>
<evidence type="ECO:0000313" key="2">
    <source>
        <dbReference type="EMBL" id="RFU73268.1"/>
    </source>
</evidence>
<dbReference type="InterPro" id="IPR012341">
    <property type="entry name" value="6hp_glycosidase-like_sf"/>
</dbReference>
<dbReference type="Proteomes" id="UP000266272">
    <property type="component" value="Unassembled WGS sequence"/>
</dbReference>
<keyword evidence="1" id="KW-0862">Zinc</keyword>
<keyword evidence="3" id="KW-1185">Reference proteome</keyword>
<keyword evidence="1" id="KW-0479">Metal-binding</keyword>
<dbReference type="GO" id="GO:0005886">
    <property type="term" value="C:plasma membrane"/>
    <property type="evidence" value="ECO:0007669"/>
    <property type="project" value="TreeGrafter"/>
</dbReference>
<dbReference type="EMBL" id="PXOA01000674">
    <property type="protein sequence ID" value="RFU73268.1"/>
    <property type="molecule type" value="Genomic_DNA"/>
</dbReference>